<dbReference type="EMBL" id="JH430694">
    <property type="status" value="NOT_ANNOTATED_CDS"/>
    <property type="molecule type" value="Genomic_DNA"/>
</dbReference>
<dbReference type="Proteomes" id="UP000014500">
    <property type="component" value="Unassembled WGS sequence"/>
</dbReference>
<dbReference type="EnsemblMetazoa" id="SMAR013277-RA">
    <property type="protein sequence ID" value="SMAR013277-PA"/>
    <property type="gene ID" value="SMAR013277"/>
</dbReference>
<dbReference type="HOGENOM" id="CLU_875272_0_0_1"/>
<sequence>MLGNVKREVCADRLDSDAKLEIPAEHEALREETPPDLKGAQYPHLPRVGQIIGTPSDENEVLTLLPAIGEPHPYPYYVSAAVNLRTHILDSILVIEDTPETPISKTNGNTNIGNKVSSHGQKESKGSEDLAVEKLHQQFLESHAANSASSSSNSNDNNNEAKPEEEDENARGILDGPIEDEDLEWLWPELDVHVRNVVWTMIEERVRLLPEVKQDEASKRTAQFNEQQQTALYRRGFKKHSFHYDSCLNSVSLHSLINELHFLTIQDKLMRNIGLKQLQDGVISQQIADVILDASLKQVDLEVAKLDDEERKAMPERI</sequence>
<feature type="compositionally biased region" description="Polar residues" evidence="1">
    <location>
        <begin position="101"/>
        <end position="119"/>
    </location>
</feature>
<reference evidence="3" key="1">
    <citation type="submission" date="2011-05" db="EMBL/GenBank/DDBJ databases">
        <authorList>
            <person name="Richards S.R."/>
            <person name="Qu J."/>
            <person name="Jiang H."/>
            <person name="Jhangiani S.N."/>
            <person name="Agravi P."/>
            <person name="Goodspeed R."/>
            <person name="Gross S."/>
            <person name="Mandapat C."/>
            <person name="Jackson L."/>
            <person name="Mathew T."/>
            <person name="Pu L."/>
            <person name="Thornton R."/>
            <person name="Saada N."/>
            <person name="Wilczek-Boney K.B."/>
            <person name="Lee S."/>
            <person name="Kovar C."/>
            <person name="Wu Y."/>
            <person name="Scherer S.E."/>
            <person name="Worley K.C."/>
            <person name="Muzny D.M."/>
            <person name="Gibbs R."/>
        </authorList>
    </citation>
    <scope>NUCLEOTIDE SEQUENCE</scope>
    <source>
        <strain evidence="3">Brora</strain>
    </source>
</reference>
<evidence type="ECO:0000313" key="2">
    <source>
        <dbReference type="EnsemblMetazoa" id="SMAR013277-PA"/>
    </source>
</evidence>
<protein>
    <submittedName>
        <fullName evidence="2">Uncharacterized protein</fullName>
    </submittedName>
</protein>
<keyword evidence="3" id="KW-1185">Reference proteome</keyword>
<organism evidence="2 3">
    <name type="scientific">Strigamia maritima</name>
    <name type="common">European centipede</name>
    <name type="synonym">Geophilus maritimus</name>
    <dbReference type="NCBI Taxonomy" id="126957"/>
    <lineage>
        <taxon>Eukaryota</taxon>
        <taxon>Metazoa</taxon>
        <taxon>Ecdysozoa</taxon>
        <taxon>Arthropoda</taxon>
        <taxon>Myriapoda</taxon>
        <taxon>Chilopoda</taxon>
        <taxon>Pleurostigmophora</taxon>
        <taxon>Geophilomorpha</taxon>
        <taxon>Linotaeniidae</taxon>
        <taxon>Strigamia</taxon>
    </lineage>
</organism>
<dbReference type="AlphaFoldDB" id="T1JHE6"/>
<name>T1JHE6_STRMM</name>
<proteinExistence type="predicted"/>
<reference evidence="2" key="2">
    <citation type="submission" date="2015-02" db="UniProtKB">
        <authorList>
            <consortium name="EnsemblMetazoa"/>
        </authorList>
    </citation>
    <scope>IDENTIFICATION</scope>
</reference>
<feature type="region of interest" description="Disordered" evidence="1">
    <location>
        <begin position="142"/>
        <end position="170"/>
    </location>
</feature>
<feature type="region of interest" description="Disordered" evidence="1">
    <location>
        <begin position="100"/>
        <end position="128"/>
    </location>
</feature>
<evidence type="ECO:0000256" key="1">
    <source>
        <dbReference type="SAM" id="MobiDB-lite"/>
    </source>
</evidence>
<feature type="compositionally biased region" description="Low complexity" evidence="1">
    <location>
        <begin position="144"/>
        <end position="158"/>
    </location>
</feature>
<accession>T1JHE6</accession>
<evidence type="ECO:0000313" key="3">
    <source>
        <dbReference type="Proteomes" id="UP000014500"/>
    </source>
</evidence>